<name>A0A1S9TGE8_BACCE</name>
<evidence type="ECO:0000313" key="1">
    <source>
        <dbReference type="EMBL" id="OOR09125.1"/>
    </source>
</evidence>
<dbReference type="RefSeq" id="WP_078205639.1">
    <property type="nucleotide sequence ID" value="NZ_MUAJ01000058.1"/>
</dbReference>
<dbReference type="EMBL" id="MUAJ01000058">
    <property type="protein sequence ID" value="OOR09125.1"/>
    <property type="molecule type" value="Genomic_DNA"/>
</dbReference>
<accession>A0A1S9TGE8</accession>
<reference evidence="1 2" key="1">
    <citation type="submission" date="2017-01" db="EMBL/GenBank/DDBJ databases">
        <title>Bacillus cereus isolates.</title>
        <authorList>
            <person name="Beno S.M."/>
        </authorList>
    </citation>
    <scope>NUCLEOTIDE SEQUENCE [LARGE SCALE GENOMIC DNA]</scope>
    <source>
        <strain evidence="1 2">FSL H8-0485</strain>
    </source>
</reference>
<dbReference type="Proteomes" id="UP000190906">
    <property type="component" value="Unassembled WGS sequence"/>
</dbReference>
<dbReference type="AlphaFoldDB" id="A0A1S9TGE8"/>
<proteinExistence type="predicted"/>
<gene>
    <name evidence="1" type="ORF">BW897_29320</name>
</gene>
<comment type="caution">
    <text evidence="1">The sequence shown here is derived from an EMBL/GenBank/DDBJ whole genome shotgun (WGS) entry which is preliminary data.</text>
</comment>
<sequence>MDALQELILKHDWNLLCWEDRYSRGIWAIVTPHPNHAYEIREITDGEEILSTELGFYFCNEGTWLPVAVGSNLKDVLTNLDEKIQPMIGNNIWRKGVYDTFQHFLEEKYSYYDLEVALKNKMRMLLKPEGI</sequence>
<evidence type="ECO:0000313" key="2">
    <source>
        <dbReference type="Proteomes" id="UP000190906"/>
    </source>
</evidence>
<protein>
    <submittedName>
        <fullName evidence="1">Uncharacterized protein</fullName>
    </submittedName>
</protein>
<organism evidence="1 2">
    <name type="scientific">Bacillus cereus</name>
    <dbReference type="NCBI Taxonomy" id="1396"/>
    <lineage>
        <taxon>Bacteria</taxon>
        <taxon>Bacillati</taxon>
        <taxon>Bacillota</taxon>
        <taxon>Bacilli</taxon>
        <taxon>Bacillales</taxon>
        <taxon>Bacillaceae</taxon>
        <taxon>Bacillus</taxon>
        <taxon>Bacillus cereus group</taxon>
    </lineage>
</organism>